<dbReference type="EMBL" id="CAFZ01001867">
    <property type="protein sequence ID" value="CCA77713.1"/>
    <property type="molecule type" value="Genomic_DNA"/>
</dbReference>
<evidence type="ECO:0000313" key="3">
    <source>
        <dbReference type="Proteomes" id="UP000007148"/>
    </source>
</evidence>
<feature type="region of interest" description="Disordered" evidence="1">
    <location>
        <begin position="87"/>
        <end position="138"/>
    </location>
</feature>
<reference evidence="2 3" key="1">
    <citation type="journal article" date="2011" name="PLoS Pathog.">
        <title>Endophytic Life Strategies Decoded by Genome and Transcriptome Analyses of the Mutualistic Root Symbiont Piriformospora indica.</title>
        <authorList>
            <person name="Zuccaro A."/>
            <person name="Lahrmann U."/>
            <person name="Guldener U."/>
            <person name="Langen G."/>
            <person name="Pfiffi S."/>
            <person name="Biedenkopf D."/>
            <person name="Wong P."/>
            <person name="Samans B."/>
            <person name="Grimm C."/>
            <person name="Basiewicz M."/>
            <person name="Murat C."/>
            <person name="Martin F."/>
            <person name="Kogel K.H."/>
        </authorList>
    </citation>
    <scope>NUCLEOTIDE SEQUENCE [LARGE SCALE GENOMIC DNA]</scope>
    <source>
        <strain evidence="2 3">DSM 11827</strain>
    </source>
</reference>
<feature type="region of interest" description="Disordered" evidence="1">
    <location>
        <begin position="37"/>
        <end position="66"/>
    </location>
</feature>
<dbReference type="Proteomes" id="UP000007148">
    <property type="component" value="Unassembled WGS sequence"/>
</dbReference>
<feature type="region of interest" description="Disordered" evidence="1">
    <location>
        <begin position="1016"/>
        <end position="1068"/>
    </location>
</feature>
<feature type="region of interest" description="Disordered" evidence="1">
    <location>
        <begin position="701"/>
        <end position="738"/>
    </location>
</feature>
<evidence type="ECO:0000313" key="2">
    <source>
        <dbReference type="EMBL" id="CCA77713.1"/>
    </source>
</evidence>
<feature type="compositionally biased region" description="Low complexity" evidence="1">
    <location>
        <begin position="1047"/>
        <end position="1068"/>
    </location>
</feature>
<accession>G4U2A4</accession>
<proteinExistence type="predicted"/>
<feature type="region of interest" description="Disordered" evidence="1">
    <location>
        <begin position="808"/>
        <end position="874"/>
    </location>
</feature>
<feature type="compositionally biased region" description="Acidic residues" evidence="1">
    <location>
        <begin position="857"/>
        <end position="871"/>
    </location>
</feature>
<feature type="compositionally biased region" description="Polar residues" evidence="1">
    <location>
        <begin position="323"/>
        <end position="337"/>
    </location>
</feature>
<feature type="region of interest" description="Disordered" evidence="1">
    <location>
        <begin position="1090"/>
        <end position="1178"/>
    </location>
</feature>
<feature type="region of interest" description="Disordered" evidence="1">
    <location>
        <begin position="494"/>
        <end position="543"/>
    </location>
</feature>
<dbReference type="HOGENOM" id="CLU_273864_0_0_1"/>
<sequence length="1193" mass="126361">MPRPRSSTFYLPLAPADAPLSLKAKLSVLPPSAANALLAPRNPPATTPSTHTPVPPLDALSTTQSSTVPVLEDECARLERVLGLCNNTPFGNPSGSRRNTRRHTDAPLPQLYQTPGVNPFSLPLPKPDSHSLATTESVTDLADPRPTLVDPVLCFTFIIGNLVPVFIGSTLIGLRAESPMASVSFPYPLTTENGLSTMCDACVWTGLASTQPFATATRPCFSLRETLFGRNQYTSVETRKLTCIQSLASTSTLGTSAVVAAPAVAISTSGPSASSTSPRIGASEMDAFASACAFGAEDMAAAPVETPEEGEIQAVIETTITNLSAPSSLSRPTSATKPSRPATADRRRLSMVPCGLPKIWACRTLHPSKLCSSVSADETAAPVRRTVLVPNQLVLPPSIASCGSLHPSDTRHLLPRQFRMSFPPPPPPCPAATAAPEECAPCTDGINTGLTTAGLSTATFASTHSPADETAVSPGGGEVTTCTQMEVIVGDGTSDRVMPQALPPPPTQLDKSPVRITLTPPGPQSTSSAQPSSTPSTPPPRQRYRLAPLYLHKVLRRSLGATAWSRAETVRLARAVEQACGVALVSQASTVSSSSSTIGRHTQWDDIVRAGYHLPPVDTTSDLRSSLVWSGYDDVYIPGEGEQTSSGAAFSGQLSAGGANVWIQNVFDSAECAWDIDLEDEEDDADMEMDFDNENFEAESTFVRESAPEPEERRPVVLQPTSPHTPVENNHEPPTRVPASNVGLRLAVAKPELEDTRSPSPDGYGGYAAVGKFTWDSEWPANPTIARPPTGIARQWSVDDKMSTWRMDEDGPPATPYHPVLSPSTCSSSSSASTSSGLLAPFSQDEEENIFRYSPLQEDDSYSPLPEEEEEVFRYSASHPDEMEVDLDVPQAPHAPDHYIYEERTLLGASPSTDSIPISLSPSFPPPPLIGTKISSCGESEDESDSAVAQEREDEFYDSALSNSVTHLVELARSRSPSPLPWLIRGSGIAASSATSSATTSTPLTLSGAAAALAQATTPVARPVEEGQESSTHTRDPSSEELEAERSSCVTPTPTSSRPRRASSTTITKVDAVAAVIPVPQVQLETTAGEVVVGTSPPPKRTLSTSSLSSLESEPESESGSSGGVFSRSPSPEPDSRAWDASSLTPRSRPISADAKGAVSNSGRLSPMMIPGSWDPNEFLWDDEDVANDQLRI</sequence>
<dbReference type="OrthoDB" id="3271203at2759"/>
<gene>
    <name evidence="2" type="ORF">PIIN_08650</name>
</gene>
<feature type="compositionally biased region" description="Low complexity" evidence="1">
    <location>
        <begin position="822"/>
        <end position="836"/>
    </location>
</feature>
<evidence type="ECO:0000256" key="1">
    <source>
        <dbReference type="SAM" id="MobiDB-lite"/>
    </source>
</evidence>
<name>G4U2A4_SERID</name>
<feature type="compositionally biased region" description="Basic and acidic residues" evidence="1">
    <location>
        <begin position="706"/>
        <end position="715"/>
    </location>
</feature>
<dbReference type="AlphaFoldDB" id="G4U2A4"/>
<organism evidence="2 3">
    <name type="scientific">Serendipita indica (strain DSM 11827)</name>
    <name type="common">Root endophyte fungus</name>
    <name type="synonym">Piriformospora indica</name>
    <dbReference type="NCBI Taxonomy" id="1109443"/>
    <lineage>
        <taxon>Eukaryota</taxon>
        <taxon>Fungi</taxon>
        <taxon>Dikarya</taxon>
        <taxon>Basidiomycota</taxon>
        <taxon>Agaricomycotina</taxon>
        <taxon>Agaricomycetes</taxon>
        <taxon>Sebacinales</taxon>
        <taxon>Serendipitaceae</taxon>
        <taxon>Serendipita</taxon>
    </lineage>
</organism>
<dbReference type="InParanoid" id="G4U2A4"/>
<comment type="caution">
    <text evidence="2">The sequence shown here is derived from an EMBL/GenBank/DDBJ whole genome shotgun (WGS) entry which is preliminary data.</text>
</comment>
<feature type="compositionally biased region" description="Low complexity" evidence="1">
    <location>
        <begin position="524"/>
        <end position="535"/>
    </location>
</feature>
<feature type="compositionally biased region" description="Polar residues" evidence="1">
    <location>
        <begin position="719"/>
        <end position="728"/>
    </location>
</feature>
<feature type="compositionally biased region" description="Polar residues" evidence="1">
    <location>
        <begin position="87"/>
        <end position="97"/>
    </location>
</feature>
<feature type="region of interest" description="Disordered" evidence="1">
    <location>
        <begin position="323"/>
        <end position="346"/>
    </location>
</feature>
<feature type="region of interest" description="Disordered" evidence="1">
    <location>
        <begin position="912"/>
        <end position="953"/>
    </location>
</feature>
<feature type="compositionally biased region" description="Low complexity" evidence="1">
    <location>
        <begin position="1101"/>
        <end position="1130"/>
    </location>
</feature>
<keyword evidence="3" id="KW-1185">Reference proteome</keyword>
<protein>
    <submittedName>
        <fullName evidence="2">Uncharacterized protein</fullName>
    </submittedName>
</protein>